<evidence type="ECO:0000256" key="1">
    <source>
        <dbReference type="SAM" id="Coils"/>
    </source>
</evidence>
<evidence type="ECO:0000313" key="3">
    <source>
        <dbReference type="Proteomes" id="UP000064912"/>
    </source>
</evidence>
<dbReference type="InterPro" id="IPR002514">
    <property type="entry name" value="Transposase_8"/>
</dbReference>
<dbReference type="Gene3D" id="1.10.10.60">
    <property type="entry name" value="Homeodomain-like"/>
    <property type="match status" value="1"/>
</dbReference>
<dbReference type="InterPro" id="IPR051839">
    <property type="entry name" value="RD_transcriptional_regulator"/>
</dbReference>
<accession>A0A0D6B637</accession>
<dbReference type="InterPro" id="IPR009057">
    <property type="entry name" value="Homeodomain-like_sf"/>
</dbReference>
<dbReference type="Pfam" id="PF01527">
    <property type="entry name" value="HTH_Tnp_1"/>
    <property type="match status" value="1"/>
</dbReference>
<protein>
    <submittedName>
        <fullName evidence="2">Transposase</fullName>
    </submittedName>
</protein>
<dbReference type="KEGG" id="rsu:NHU_03453"/>
<dbReference type="AlphaFoldDB" id="A0A0D6B637"/>
<dbReference type="PANTHER" id="PTHR33215:SF13">
    <property type="entry name" value="PROTEIN DISTAL ANTENNA"/>
    <property type="match status" value="1"/>
</dbReference>
<evidence type="ECO:0000313" key="2">
    <source>
        <dbReference type="EMBL" id="BAQ70587.1"/>
    </source>
</evidence>
<reference evidence="2 3" key="1">
    <citation type="submission" date="2015-02" db="EMBL/GenBank/DDBJ databases">
        <title>Genome sequene of Rhodovulum sulfidophilum DSM 2351.</title>
        <authorList>
            <person name="Nagao N."/>
        </authorList>
    </citation>
    <scope>NUCLEOTIDE SEQUENCE [LARGE SCALE GENOMIC DNA]</scope>
    <source>
        <strain evidence="2 3">DSM 2351</strain>
    </source>
</reference>
<dbReference type="GO" id="GO:0003677">
    <property type="term" value="F:DNA binding"/>
    <property type="evidence" value="ECO:0007669"/>
    <property type="project" value="InterPro"/>
</dbReference>
<dbReference type="SUPFAM" id="SSF46689">
    <property type="entry name" value="Homeodomain-like"/>
    <property type="match status" value="1"/>
</dbReference>
<gene>
    <name evidence="2" type="ORF">NHU_03453</name>
</gene>
<dbReference type="PATRIC" id="fig|35806.4.peg.3548"/>
<dbReference type="PANTHER" id="PTHR33215">
    <property type="entry name" value="PROTEIN DISTAL ANTENNA"/>
    <property type="match status" value="1"/>
</dbReference>
<dbReference type="GO" id="GO:0004803">
    <property type="term" value="F:transposase activity"/>
    <property type="evidence" value="ECO:0007669"/>
    <property type="project" value="InterPro"/>
</dbReference>
<dbReference type="Proteomes" id="UP000064912">
    <property type="component" value="Chromosome"/>
</dbReference>
<organism evidence="2 3">
    <name type="scientific">Rhodovulum sulfidophilum</name>
    <name type="common">Rhodobacter sulfidophilus</name>
    <dbReference type="NCBI Taxonomy" id="35806"/>
    <lineage>
        <taxon>Bacteria</taxon>
        <taxon>Pseudomonadati</taxon>
        <taxon>Pseudomonadota</taxon>
        <taxon>Alphaproteobacteria</taxon>
        <taxon>Rhodobacterales</taxon>
        <taxon>Paracoccaceae</taxon>
        <taxon>Rhodovulum</taxon>
    </lineage>
</organism>
<sequence>MSANKFTDEFKRDAVAQVTDRGYPVREVAERLGVSIKSVYTWQKQFSRPAKVIQEVAAQADEIRRLKRDLARVTEERDILKKATAYFARESR</sequence>
<dbReference type="EMBL" id="AP014800">
    <property type="protein sequence ID" value="BAQ70587.1"/>
    <property type="molecule type" value="Genomic_DNA"/>
</dbReference>
<proteinExistence type="predicted"/>
<keyword evidence="1" id="KW-0175">Coiled coil</keyword>
<name>A0A0D6B637_RHOSU</name>
<feature type="coiled-coil region" evidence="1">
    <location>
        <begin position="56"/>
        <end position="83"/>
    </location>
</feature>
<dbReference type="GO" id="GO:0006313">
    <property type="term" value="P:DNA transposition"/>
    <property type="evidence" value="ECO:0007669"/>
    <property type="project" value="InterPro"/>
</dbReference>